<name>A0ABD3SJ34_9LAMI</name>
<reference evidence="2 3" key="1">
    <citation type="submission" date="2024-12" db="EMBL/GenBank/DDBJ databases">
        <title>The unique morphological basis and parallel evolutionary history of personate flowers in Penstemon.</title>
        <authorList>
            <person name="Depatie T.H."/>
            <person name="Wessinger C.A."/>
        </authorList>
    </citation>
    <scope>NUCLEOTIDE SEQUENCE [LARGE SCALE GENOMIC DNA]</scope>
    <source>
        <strain evidence="2">WTNN_2</strain>
        <tissue evidence="2">Leaf</tissue>
    </source>
</reference>
<organism evidence="2 3">
    <name type="scientific">Penstemon smallii</name>
    <dbReference type="NCBI Taxonomy" id="265156"/>
    <lineage>
        <taxon>Eukaryota</taxon>
        <taxon>Viridiplantae</taxon>
        <taxon>Streptophyta</taxon>
        <taxon>Embryophyta</taxon>
        <taxon>Tracheophyta</taxon>
        <taxon>Spermatophyta</taxon>
        <taxon>Magnoliopsida</taxon>
        <taxon>eudicotyledons</taxon>
        <taxon>Gunneridae</taxon>
        <taxon>Pentapetalae</taxon>
        <taxon>asterids</taxon>
        <taxon>lamiids</taxon>
        <taxon>Lamiales</taxon>
        <taxon>Plantaginaceae</taxon>
        <taxon>Cheloneae</taxon>
        <taxon>Penstemon</taxon>
    </lineage>
</organism>
<dbReference type="AlphaFoldDB" id="A0ABD3SJ34"/>
<accession>A0ABD3SJ34</accession>
<feature type="compositionally biased region" description="Pro residues" evidence="1">
    <location>
        <begin position="75"/>
        <end position="87"/>
    </location>
</feature>
<feature type="region of interest" description="Disordered" evidence="1">
    <location>
        <begin position="45"/>
        <end position="87"/>
    </location>
</feature>
<dbReference type="EMBL" id="JBJXBP010000006">
    <property type="protein sequence ID" value="KAL3824317.1"/>
    <property type="molecule type" value="Genomic_DNA"/>
</dbReference>
<gene>
    <name evidence="2" type="ORF">ACJIZ3_020346</name>
</gene>
<proteinExistence type="predicted"/>
<keyword evidence="3" id="KW-1185">Reference proteome</keyword>
<feature type="compositionally biased region" description="Low complexity" evidence="1">
    <location>
        <begin position="45"/>
        <end position="74"/>
    </location>
</feature>
<evidence type="ECO:0000313" key="2">
    <source>
        <dbReference type="EMBL" id="KAL3824317.1"/>
    </source>
</evidence>
<sequence>MFIYISTEIKNPLKSCLIALNHKFLHSTQLQSSTLPLPNLSSSFNSSKSTRFFHSKSPPSLSPSDPASPRAAPARTPPRPLQIRATPPPRLQLQIRHCFIQSVHLSVNPLNLSI</sequence>
<dbReference type="Proteomes" id="UP001634393">
    <property type="component" value="Unassembled WGS sequence"/>
</dbReference>
<comment type="caution">
    <text evidence="2">The sequence shown here is derived from an EMBL/GenBank/DDBJ whole genome shotgun (WGS) entry which is preliminary data.</text>
</comment>
<protein>
    <submittedName>
        <fullName evidence="2">Uncharacterized protein</fullName>
    </submittedName>
</protein>
<evidence type="ECO:0000256" key="1">
    <source>
        <dbReference type="SAM" id="MobiDB-lite"/>
    </source>
</evidence>
<evidence type="ECO:0000313" key="3">
    <source>
        <dbReference type="Proteomes" id="UP001634393"/>
    </source>
</evidence>